<evidence type="ECO:0000259" key="12">
    <source>
        <dbReference type="PROSITE" id="PS50026"/>
    </source>
</evidence>
<feature type="domain" description="F5/8 type C" evidence="10">
    <location>
        <begin position="1"/>
        <end position="67"/>
    </location>
</feature>
<dbReference type="SUPFAM" id="SSF49785">
    <property type="entry name" value="Galactose-binding domain-like"/>
    <property type="match status" value="1"/>
</dbReference>
<dbReference type="PROSITE" id="PS50022">
    <property type="entry name" value="FA58C_3"/>
    <property type="match status" value="1"/>
</dbReference>
<evidence type="ECO:0000256" key="7">
    <source>
        <dbReference type="ARBA" id="ARBA00023136"/>
    </source>
</evidence>
<dbReference type="Gene3D" id="2.60.120.1000">
    <property type="match status" value="1"/>
</dbReference>
<dbReference type="Proteomes" id="UP000814243">
    <property type="component" value="Unassembled WGS sequence"/>
</dbReference>
<organism evidence="13 14">
    <name type="scientific">Spodoptera exigua</name>
    <name type="common">Beet armyworm</name>
    <name type="synonym">Noctua fulgens</name>
    <dbReference type="NCBI Taxonomy" id="7107"/>
    <lineage>
        <taxon>Eukaryota</taxon>
        <taxon>Metazoa</taxon>
        <taxon>Ecdysozoa</taxon>
        <taxon>Arthropoda</taxon>
        <taxon>Hexapoda</taxon>
        <taxon>Insecta</taxon>
        <taxon>Pterygota</taxon>
        <taxon>Neoptera</taxon>
        <taxon>Endopterygota</taxon>
        <taxon>Lepidoptera</taxon>
        <taxon>Glossata</taxon>
        <taxon>Ditrysia</taxon>
        <taxon>Noctuoidea</taxon>
        <taxon>Noctuidae</taxon>
        <taxon>Amphipyrinae</taxon>
        <taxon>Spodoptera</taxon>
    </lineage>
</organism>
<dbReference type="InterPro" id="IPR000742">
    <property type="entry name" value="EGF"/>
</dbReference>
<evidence type="ECO:0000256" key="1">
    <source>
        <dbReference type="ARBA" id="ARBA00004479"/>
    </source>
</evidence>
<evidence type="ECO:0000256" key="8">
    <source>
        <dbReference type="ARBA" id="ARBA00023157"/>
    </source>
</evidence>
<dbReference type="InterPro" id="IPR013320">
    <property type="entry name" value="ConA-like_dom_sf"/>
</dbReference>
<dbReference type="SMART" id="SM00282">
    <property type="entry name" value="LamG"/>
    <property type="match status" value="3"/>
</dbReference>
<feature type="domain" description="Laminin G" evidence="11">
    <location>
        <begin position="612"/>
        <end position="714"/>
    </location>
</feature>
<comment type="caution">
    <text evidence="9">Lacks conserved residue(s) required for the propagation of feature annotation.</text>
</comment>
<keyword evidence="4" id="KW-0812">Transmembrane</keyword>
<accession>A0A922SA23</accession>
<dbReference type="InterPro" id="IPR000421">
    <property type="entry name" value="FA58C"/>
</dbReference>
<comment type="similarity">
    <text evidence="2">Belongs to the neurexin family.</text>
</comment>
<keyword evidence="7" id="KW-0472">Membrane</keyword>
<evidence type="ECO:0000259" key="11">
    <source>
        <dbReference type="PROSITE" id="PS50025"/>
    </source>
</evidence>
<dbReference type="PROSITE" id="PS50026">
    <property type="entry name" value="EGF_3"/>
    <property type="match status" value="1"/>
</dbReference>
<dbReference type="GO" id="GO:0016020">
    <property type="term" value="C:membrane"/>
    <property type="evidence" value="ECO:0007669"/>
    <property type="project" value="UniProtKB-SubCell"/>
</dbReference>
<dbReference type="SUPFAM" id="SSF57196">
    <property type="entry name" value="EGF/Laminin"/>
    <property type="match status" value="1"/>
</dbReference>
<evidence type="ECO:0000256" key="5">
    <source>
        <dbReference type="ARBA" id="ARBA00022729"/>
    </source>
</evidence>
<dbReference type="Pfam" id="PF00754">
    <property type="entry name" value="F5_F8_type_C"/>
    <property type="match status" value="1"/>
</dbReference>
<evidence type="ECO:0000256" key="3">
    <source>
        <dbReference type="ARBA" id="ARBA00022536"/>
    </source>
</evidence>
<evidence type="ECO:0000256" key="4">
    <source>
        <dbReference type="ARBA" id="ARBA00022692"/>
    </source>
</evidence>
<dbReference type="SUPFAM" id="SSF49899">
    <property type="entry name" value="Concanavalin A-like lectins/glucanases"/>
    <property type="match status" value="3"/>
</dbReference>
<feature type="domain" description="Laminin G" evidence="11">
    <location>
        <begin position="246"/>
        <end position="411"/>
    </location>
</feature>
<comment type="caution">
    <text evidence="13">The sequence shown here is derived from an EMBL/GenBank/DDBJ whole genome shotgun (WGS) entry which is preliminary data.</text>
</comment>
<dbReference type="PROSITE" id="PS01286">
    <property type="entry name" value="FA58C_2"/>
    <property type="match status" value="1"/>
</dbReference>
<dbReference type="PROSITE" id="PS50025">
    <property type="entry name" value="LAM_G_DOMAIN"/>
    <property type="match status" value="3"/>
</dbReference>
<dbReference type="EMBL" id="JACEFF010000851">
    <property type="protein sequence ID" value="KAH9629840.1"/>
    <property type="molecule type" value="Genomic_DNA"/>
</dbReference>
<protein>
    <recommendedName>
        <fullName evidence="15">Neurexin-4</fullName>
    </recommendedName>
</protein>
<dbReference type="Gene3D" id="2.60.120.260">
    <property type="entry name" value="Galactose-binding domain-like"/>
    <property type="match status" value="1"/>
</dbReference>
<dbReference type="InterPro" id="IPR008979">
    <property type="entry name" value="Galactose-bd-like_sf"/>
</dbReference>
<evidence type="ECO:0000313" key="14">
    <source>
        <dbReference type="Proteomes" id="UP000814243"/>
    </source>
</evidence>
<dbReference type="PANTHER" id="PTHR15036">
    <property type="entry name" value="PIKACHURIN-LIKE PROTEIN"/>
    <property type="match status" value="1"/>
</dbReference>
<evidence type="ECO:0000259" key="10">
    <source>
        <dbReference type="PROSITE" id="PS50022"/>
    </source>
</evidence>
<reference evidence="13" key="1">
    <citation type="journal article" date="2021" name="G3 (Bethesda)">
        <title>Genome and transcriptome analysis of the beet armyworm Spodoptera exigua reveals targets for pest control. .</title>
        <authorList>
            <person name="Simon S."/>
            <person name="Breeschoten T."/>
            <person name="Jansen H.J."/>
            <person name="Dirks R.P."/>
            <person name="Schranz M.E."/>
            <person name="Ros V.I.D."/>
        </authorList>
    </citation>
    <scope>NUCLEOTIDE SEQUENCE</scope>
    <source>
        <strain evidence="13">TB_SE_WUR_2020</strain>
    </source>
</reference>
<dbReference type="Pfam" id="PF02210">
    <property type="entry name" value="Laminin_G_2"/>
    <property type="match status" value="3"/>
</dbReference>
<name>A0A922SA23_SPOEX</name>
<dbReference type="CDD" id="cd00057">
    <property type="entry name" value="FA58C"/>
    <property type="match status" value="1"/>
</dbReference>
<evidence type="ECO:0000256" key="2">
    <source>
        <dbReference type="ARBA" id="ARBA00010241"/>
    </source>
</evidence>
<evidence type="ECO:0000313" key="13">
    <source>
        <dbReference type="EMBL" id="KAH9629840.1"/>
    </source>
</evidence>
<proteinExistence type="inferred from homology"/>
<evidence type="ECO:0008006" key="15">
    <source>
        <dbReference type="Google" id="ProtNLM"/>
    </source>
</evidence>
<evidence type="ECO:0000256" key="9">
    <source>
        <dbReference type="PROSITE-ProRule" id="PRU00076"/>
    </source>
</evidence>
<dbReference type="AlphaFoldDB" id="A0A922SA23"/>
<dbReference type="Gene3D" id="2.10.25.10">
    <property type="entry name" value="Laminin"/>
    <property type="match status" value="1"/>
</dbReference>
<keyword evidence="6" id="KW-1133">Transmembrane helix</keyword>
<feature type="domain" description="EGF-like" evidence="12">
    <location>
        <begin position="413"/>
        <end position="450"/>
    </location>
</feature>
<evidence type="ECO:0000256" key="6">
    <source>
        <dbReference type="ARBA" id="ARBA00022989"/>
    </source>
</evidence>
<keyword evidence="3 9" id="KW-0245">EGF-like domain</keyword>
<keyword evidence="5" id="KW-0732">Signal</keyword>
<dbReference type="CDD" id="cd00110">
    <property type="entry name" value="LamG"/>
    <property type="match status" value="3"/>
</dbReference>
<dbReference type="InterPro" id="IPR050372">
    <property type="entry name" value="Neurexin-related_CASP"/>
</dbReference>
<sequence>MLQYSDDGESWRPITSDDGFTKMFEGNHDGNTVEKNEFEVPIIAQYIRINPMRWRDKISMRVEVYGCDYVADTLYFNGTSMVKMDLLRDPISASREVIRFRFKTSTASGALMYSRGTQGDYLALQLRDNRLVLNIDLGSGTATSLSVGSLLDDNIWHDVVVSRNRRSVIFSVDRVIVQDRIKGEFSRLNLNRAFYIGGVPNFQEGLVVNQNFTGCIENMYLNATNVIQDLKLGYESGEPFKFQKVNTLYACPEGSYAKLRGYSGGNTLNISMEFRTYEQHGLLIYHKFNTEGHVKVYIEEGRVKVELETPGSPRVKLDNYAEEFNDGRWHSLLLTMATDSLILAVDYRPVKTLKKVRFMTGSTYYIAGGKAPPRGFIGCMRKIAVDGNYRLPTDWKKEEYCCPNEVVFDACQMIDRCNPNPCEHGGVCTQTADEFSCNCQGTGYAGAVCHTSIHPLSCQAYKNVQAVSRSADIHIDVDGSGPLPAFPVTCEFYSDGRIITAVQHSSSQNTVVDGYQEPGSFRQDIIYDASIPQLEALLNRSENCMQHLEYMCKHSRLLNSPKFQVDGGEITEKEFLPVKQLRFGDTGSHLDEKEGRYTLGPLLCEGDDLFSNAVTFRISDAIITLPMFDLGHSGDIYFEFKTTRENAVLLHSKGPQDYIKLSIIGGDQLQFQFQVGDTPLGVSVETSNRLADNNWHSVSIERNRLVGLVLVVLG</sequence>
<dbReference type="Gene3D" id="2.60.120.200">
    <property type="match status" value="3"/>
</dbReference>
<comment type="subcellular location">
    <subcellularLocation>
        <location evidence="1">Membrane</location>
        <topology evidence="1">Single-pass type I membrane protein</topology>
    </subcellularLocation>
</comment>
<keyword evidence="8" id="KW-1015">Disulfide bond</keyword>
<feature type="domain" description="Laminin G" evidence="11">
    <location>
        <begin position="71"/>
        <end position="251"/>
    </location>
</feature>
<dbReference type="Pfam" id="PF00008">
    <property type="entry name" value="EGF"/>
    <property type="match status" value="1"/>
</dbReference>
<dbReference type="PANTHER" id="PTHR15036:SF91">
    <property type="entry name" value="NEUREXIN-4"/>
    <property type="match status" value="1"/>
</dbReference>
<dbReference type="InterPro" id="IPR001791">
    <property type="entry name" value="Laminin_G"/>
</dbReference>
<dbReference type="CDD" id="cd00054">
    <property type="entry name" value="EGF_CA"/>
    <property type="match status" value="1"/>
</dbReference>
<gene>
    <name evidence="13" type="ORF">HF086_011490</name>
</gene>